<name>A0ABR5Q2G0_9ACTN</name>
<organism evidence="1 2">
    <name type="scientific">Lancefieldella rimae</name>
    <dbReference type="NCBI Taxonomy" id="1383"/>
    <lineage>
        <taxon>Bacteria</taxon>
        <taxon>Bacillati</taxon>
        <taxon>Actinomycetota</taxon>
        <taxon>Coriobacteriia</taxon>
        <taxon>Coriobacteriales</taxon>
        <taxon>Atopobiaceae</taxon>
        <taxon>Lancefieldella</taxon>
    </lineage>
</organism>
<gene>
    <name evidence="1" type="ORF">IV60_GL000369</name>
</gene>
<dbReference type="EMBL" id="JQCP01000001">
    <property type="protein sequence ID" value="KRO03190.1"/>
    <property type="molecule type" value="Genomic_DNA"/>
</dbReference>
<evidence type="ECO:0000313" key="1">
    <source>
        <dbReference type="EMBL" id="KRO03190.1"/>
    </source>
</evidence>
<dbReference type="GeneID" id="84903974"/>
<keyword evidence="2" id="KW-1185">Reference proteome</keyword>
<comment type="caution">
    <text evidence="1">The sequence shown here is derived from an EMBL/GenBank/DDBJ whole genome shotgun (WGS) entry which is preliminary data.</text>
</comment>
<protein>
    <recommendedName>
        <fullName evidence="3">EcsC family protein</fullName>
    </recommendedName>
</protein>
<accession>A0ABR5Q2G0</accession>
<dbReference type="Proteomes" id="UP000051927">
    <property type="component" value="Unassembled WGS sequence"/>
</dbReference>
<reference evidence="1 2" key="1">
    <citation type="journal article" date="2015" name="Genome Announc.">
        <title>Expanding the biotechnology potential of lactobacilli through comparative genomics of 213 strains and associated genera.</title>
        <authorList>
            <person name="Sun Z."/>
            <person name="Harris H.M."/>
            <person name="McCann A."/>
            <person name="Guo C."/>
            <person name="Argimon S."/>
            <person name="Zhang W."/>
            <person name="Yang X."/>
            <person name="Jeffery I.B."/>
            <person name="Cooney J.C."/>
            <person name="Kagawa T.F."/>
            <person name="Liu W."/>
            <person name="Song Y."/>
            <person name="Salvetti E."/>
            <person name="Wrobel A."/>
            <person name="Rasinkangas P."/>
            <person name="Parkhill J."/>
            <person name="Rea M.C."/>
            <person name="O'Sullivan O."/>
            <person name="Ritari J."/>
            <person name="Douillard F.P."/>
            <person name="Paul Ross R."/>
            <person name="Yang R."/>
            <person name="Briner A.E."/>
            <person name="Felis G.E."/>
            <person name="de Vos W.M."/>
            <person name="Barrangou R."/>
            <person name="Klaenhammer T.R."/>
            <person name="Caufield P.W."/>
            <person name="Cui Y."/>
            <person name="Zhang H."/>
            <person name="O'Toole P.W."/>
        </authorList>
    </citation>
    <scope>NUCLEOTIDE SEQUENCE [LARGE SCALE GENOMIC DNA]</scope>
    <source>
        <strain evidence="1 2">DSM 7090</strain>
    </source>
</reference>
<evidence type="ECO:0008006" key="3">
    <source>
        <dbReference type="Google" id="ProtNLM"/>
    </source>
</evidence>
<proteinExistence type="predicted"/>
<dbReference type="RefSeq" id="WP_003148328.1">
    <property type="nucleotide sequence ID" value="NZ_JABZGV010000009.1"/>
</dbReference>
<sequence>MNNPLAELEDLNPEEVFNNAVITAVKLPGARINREEFLRASFKTKVDEKTLQKIIDTSPEKAGVSIRVIDEASEGSIKFETAKVTALSAAAGAPGGLAVAATIPADLAQYVVHAMRISQKLAYLYGWPDFFDENTSEIDEATKNMLILFMGVMFGAGVANEAIGKIAEQMAKQVAKKLPQKALTKGVVYPVVKKVAAFIGVKMTKDVFAKGVSKIVPLIGAAVSGGITLGTYYPMAKKLEKYLQTTPLADSTIYSSSSIEIDPEFIDVDDKEPDAVIEQKGQLNEDI</sequence>
<evidence type="ECO:0000313" key="2">
    <source>
        <dbReference type="Proteomes" id="UP000051927"/>
    </source>
</evidence>